<sequence length="190" mass="20192">MQSVAIFCGSSSGADPVYAEAAKAMAAAIVERNLRLVYGAGSVGLMGTVADEVLRLGGTVLGVIPQFLVDMEVGHTGLTELIVTETMHERKLAMAEASDAFIAMPGGIGTLEEIIEVFTWTQLGIHQKHCGLYNVNGYYDHLSALLGHMVAERFLKDAHAELMHTGADAGALLDVVMSKEGAEFQGKWLG</sequence>
<dbReference type="RefSeq" id="WP_147931795.1">
    <property type="nucleotide sequence ID" value="NZ_VOXD01000026.1"/>
</dbReference>
<evidence type="ECO:0000313" key="4">
    <source>
        <dbReference type="EMBL" id="TXF88169.1"/>
    </source>
</evidence>
<dbReference type="Proteomes" id="UP000321907">
    <property type="component" value="Unassembled WGS sequence"/>
</dbReference>
<keyword evidence="5" id="KW-1185">Reference proteome</keyword>
<dbReference type="GO" id="GO:0005829">
    <property type="term" value="C:cytosol"/>
    <property type="evidence" value="ECO:0007669"/>
    <property type="project" value="TreeGrafter"/>
</dbReference>
<dbReference type="PANTHER" id="PTHR31223:SF70">
    <property type="entry name" value="LOG FAMILY PROTEIN YJL055W"/>
    <property type="match status" value="1"/>
</dbReference>
<dbReference type="GO" id="GO:0009691">
    <property type="term" value="P:cytokinin biosynthetic process"/>
    <property type="evidence" value="ECO:0007669"/>
    <property type="project" value="UniProtKB-UniRule"/>
</dbReference>
<dbReference type="OrthoDB" id="9801098at2"/>
<accession>A0A5C7FF36</accession>
<proteinExistence type="inferred from homology"/>
<reference evidence="4 5" key="1">
    <citation type="submission" date="2019-08" db="EMBL/GenBank/DDBJ databases">
        <title>Lewinella sp. strain SSH13 Genome sequencing and assembly.</title>
        <authorList>
            <person name="Kim I."/>
        </authorList>
    </citation>
    <scope>NUCLEOTIDE SEQUENCE [LARGE SCALE GENOMIC DNA]</scope>
    <source>
        <strain evidence="4 5">SSH13</strain>
    </source>
</reference>
<dbReference type="SUPFAM" id="SSF102405">
    <property type="entry name" value="MCP/YpsA-like"/>
    <property type="match status" value="1"/>
</dbReference>
<dbReference type="EC" id="3.2.2.n1" evidence="3"/>
<gene>
    <name evidence="4" type="ORF">FUA23_16135</name>
</gene>
<dbReference type="Pfam" id="PF03641">
    <property type="entry name" value="Lysine_decarbox"/>
    <property type="match status" value="1"/>
</dbReference>
<evidence type="ECO:0000256" key="1">
    <source>
        <dbReference type="ARBA" id="ARBA00000274"/>
    </source>
</evidence>
<dbReference type="InterPro" id="IPR031100">
    <property type="entry name" value="LOG_fam"/>
</dbReference>
<dbReference type="EMBL" id="VOXD01000026">
    <property type="protein sequence ID" value="TXF88169.1"/>
    <property type="molecule type" value="Genomic_DNA"/>
</dbReference>
<comment type="similarity">
    <text evidence="2 3">Belongs to the LOG family.</text>
</comment>
<protein>
    <recommendedName>
        <fullName evidence="3">Cytokinin riboside 5'-monophosphate phosphoribohydrolase</fullName>
        <ecNumber evidence="3">3.2.2.n1</ecNumber>
    </recommendedName>
</protein>
<dbReference type="GO" id="GO:0008714">
    <property type="term" value="F:AMP nucleosidase activity"/>
    <property type="evidence" value="ECO:0007669"/>
    <property type="project" value="UniProtKB-EC"/>
</dbReference>
<evidence type="ECO:0000256" key="2">
    <source>
        <dbReference type="ARBA" id="ARBA00006763"/>
    </source>
</evidence>
<organism evidence="4 5">
    <name type="scientific">Neolewinella aurantiaca</name>
    <dbReference type="NCBI Taxonomy" id="2602767"/>
    <lineage>
        <taxon>Bacteria</taxon>
        <taxon>Pseudomonadati</taxon>
        <taxon>Bacteroidota</taxon>
        <taxon>Saprospiria</taxon>
        <taxon>Saprospirales</taxon>
        <taxon>Lewinellaceae</taxon>
        <taxon>Neolewinella</taxon>
    </lineage>
</organism>
<comment type="catalytic activity">
    <reaction evidence="1">
        <text>AMP + H2O = D-ribose 5-phosphate + adenine</text>
        <dbReference type="Rhea" id="RHEA:20129"/>
        <dbReference type="ChEBI" id="CHEBI:15377"/>
        <dbReference type="ChEBI" id="CHEBI:16708"/>
        <dbReference type="ChEBI" id="CHEBI:78346"/>
        <dbReference type="ChEBI" id="CHEBI:456215"/>
        <dbReference type="EC" id="3.2.2.4"/>
    </reaction>
</comment>
<dbReference type="NCBIfam" id="TIGR00730">
    <property type="entry name" value="Rossman fold protein, TIGR00730 family"/>
    <property type="match status" value="1"/>
</dbReference>
<evidence type="ECO:0000313" key="5">
    <source>
        <dbReference type="Proteomes" id="UP000321907"/>
    </source>
</evidence>
<evidence type="ECO:0000256" key="3">
    <source>
        <dbReference type="RuleBase" id="RU363015"/>
    </source>
</evidence>
<name>A0A5C7FF36_9BACT</name>
<keyword evidence="3" id="KW-0203">Cytokinin biosynthesis</keyword>
<dbReference type="Gene3D" id="3.40.50.450">
    <property type="match status" value="1"/>
</dbReference>
<dbReference type="PANTHER" id="PTHR31223">
    <property type="entry name" value="LOG FAMILY PROTEIN YJL055W"/>
    <property type="match status" value="1"/>
</dbReference>
<dbReference type="InterPro" id="IPR005269">
    <property type="entry name" value="LOG"/>
</dbReference>
<keyword evidence="3" id="KW-0378">Hydrolase</keyword>
<comment type="caution">
    <text evidence="4">The sequence shown here is derived from an EMBL/GenBank/DDBJ whole genome shotgun (WGS) entry which is preliminary data.</text>
</comment>
<dbReference type="AlphaFoldDB" id="A0A5C7FF36"/>